<dbReference type="AlphaFoldDB" id="A0A8K0T9Y4"/>
<proteinExistence type="predicted"/>
<evidence type="ECO:0000256" key="1">
    <source>
        <dbReference type="SAM" id="MobiDB-lite"/>
    </source>
</evidence>
<sequence length="139" mass="13964">MKTTSLLALFGTTAAVLAHDGEDHGSEGHGDDYEVSSAIEVITDTYPAPDVTSEVYPIPIVTSESYPVPSDDHGDDHDGEASHSVPVPVKPTITTYPIPGNNTVAPPAATSSIVEAGAGSLVASLGAAAVAVLGAAMVL</sequence>
<feature type="region of interest" description="Disordered" evidence="1">
    <location>
        <begin position="62"/>
        <end position="93"/>
    </location>
</feature>
<name>A0A8K0T9Y4_9PEZI</name>
<dbReference type="Proteomes" id="UP000813385">
    <property type="component" value="Unassembled WGS sequence"/>
</dbReference>
<organism evidence="3 4">
    <name type="scientific">Plectosphaerella cucumerina</name>
    <dbReference type="NCBI Taxonomy" id="40658"/>
    <lineage>
        <taxon>Eukaryota</taxon>
        <taxon>Fungi</taxon>
        <taxon>Dikarya</taxon>
        <taxon>Ascomycota</taxon>
        <taxon>Pezizomycotina</taxon>
        <taxon>Sordariomycetes</taxon>
        <taxon>Hypocreomycetidae</taxon>
        <taxon>Glomerellales</taxon>
        <taxon>Plectosphaerellaceae</taxon>
        <taxon>Plectosphaerella</taxon>
    </lineage>
</organism>
<comment type="caution">
    <text evidence="3">The sequence shown here is derived from an EMBL/GenBank/DDBJ whole genome shotgun (WGS) entry which is preliminary data.</text>
</comment>
<dbReference type="EMBL" id="JAGPXD010000007">
    <property type="protein sequence ID" value="KAH7347365.1"/>
    <property type="molecule type" value="Genomic_DNA"/>
</dbReference>
<gene>
    <name evidence="3" type="ORF">B0T11DRAFT_343548</name>
</gene>
<evidence type="ECO:0000313" key="3">
    <source>
        <dbReference type="EMBL" id="KAH7347365.1"/>
    </source>
</evidence>
<evidence type="ECO:0000313" key="4">
    <source>
        <dbReference type="Proteomes" id="UP000813385"/>
    </source>
</evidence>
<evidence type="ECO:0000256" key="2">
    <source>
        <dbReference type="SAM" id="SignalP"/>
    </source>
</evidence>
<feature type="compositionally biased region" description="Basic and acidic residues" evidence="1">
    <location>
        <begin position="70"/>
        <end position="81"/>
    </location>
</feature>
<accession>A0A8K0T9Y4</accession>
<feature type="signal peptide" evidence="2">
    <location>
        <begin position="1"/>
        <end position="18"/>
    </location>
</feature>
<keyword evidence="2" id="KW-0732">Signal</keyword>
<feature type="chain" id="PRO_5035451597" evidence="2">
    <location>
        <begin position="19"/>
        <end position="139"/>
    </location>
</feature>
<protein>
    <submittedName>
        <fullName evidence="3">Uncharacterized protein</fullName>
    </submittedName>
</protein>
<keyword evidence="4" id="KW-1185">Reference proteome</keyword>
<reference evidence="3" key="1">
    <citation type="journal article" date="2021" name="Nat. Commun.">
        <title>Genetic determinants of endophytism in the Arabidopsis root mycobiome.</title>
        <authorList>
            <person name="Mesny F."/>
            <person name="Miyauchi S."/>
            <person name="Thiergart T."/>
            <person name="Pickel B."/>
            <person name="Atanasova L."/>
            <person name="Karlsson M."/>
            <person name="Huettel B."/>
            <person name="Barry K.W."/>
            <person name="Haridas S."/>
            <person name="Chen C."/>
            <person name="Bauer D."/>
            <person name="Andreopoulos W."/>
            <person name="Pangilinan J."/>
            <person name="LaButti K."/>
            <person name="Riley R."/>
            <person name="Lipzen A."/>
            <person name="Clum A."/>
            <person name="Drula E."/>
            <person name="Henrissat B."/>
            <person name="Kohler A."/>
            <person name="Grigoriev I.V."/>
            <person name="Martin F.M."/>
            <person name="Hacquard S."/>
        </authorList>
    </citation>
    <scope>NUCLEOTIDE SEQUENCE</scope>
    <source>
        <strain evidence="3">MPI-CAGE-AT-0016</strain>
    </source>
</reference>